<evidence type="ECO:0000313" key="9">
    <source>
        <dbReference type="Proteomes" id="UP000315677"/>
    </source>
</evidence>
<dbReference type="RefSeq" id="WP_142055532.1">
    <property type="nucleotide sequence ID" value="NZ_VFPA01000002.1"/>
</dbReference>
<gene>
    <name evidence="8" type="ORF">FB558_3964</name>
</gene>
<keyword evidence="9" id="KW-1185">Reference proteome</keyword>
<dbReference type="PANTHER" id="PTHR43095">
    <property type="entry name" value="SUGAR KINASE"/>
    <property type="match status" value="1"/>
</dbReference>
<sequence length="504" mass="53776">MGELLLGIDIGTSSAKGVLTRPDGAVVASATRAHRPSMPRPGWVEHDAERDWWQAVTALSRQLLARADGPPAAVCISGIGPCVLATDADFRPLRPAILYGVDTRASAEVRELTEHLGEREIVAAAGSVLTSQSAGPKLLWLHRYEPDVWERTARVSTASSFAVARLTGEYVLDHHSASQYQPMYDLHGQRWNEEWSAVVAPGLALPRLAWPGDVVGHTTRAAAAETGIPEGTPVAAGTVDAWAEALSVGVQRPGDTMVMYGTTMFLVQMLPALVTDPRVWATRGLAEGSACLAGGMASSGAITDWLRRLSGEDGFDDLVAEAGRTAPGAHGLVMLPYFAGERTPLFDPDARGAVLGLTLRHTRAHLYRAALEATGYAVRHHLEVFAQAGAPPQRLVAVGGGTRGGLWTQIVSDITGCPQELPEQTIGASYGDALLAARAVGLARSDADWTRRAEVVQPRTTAAPGYDALYRIYRDAYPATRELMHALATIQRGDDHLAPVETFS</sequence>
<reference evidence="8 9" key="1">
    <citation type="submission" date="2019-06" db="EMBL/GenBank/DDBJ databases">
        <title>Sequencing the genomes of 1000 actinobacteria strains.</title>
        <authorList>
            <person name="Klenk H.-P."/>
        </authorList>
    </citation>
    <scope>NUCLEOTIDE SEQUENCE [LARGE SCALE GENOMIC DNA]</scope>
    <source>
        <strain evidence="8 9">DSM 45301</strain>
    </source>
</reference>
<feature type="domain" description="Carbohydrate kinase FGGY C-terminal" evidence="7">
    <location>
        <begin position="257"/>
        <end position="439"/>
    </location>
</feature>
<evidence type="ECO:0000256" key="5">
    <source>
        <dbReference type="RuleBase" id="RU003733"/>
    </source>
</evidence>
<dbReference type="PANTHER" id="PTHR43095:SF5">
    <property type="entry name" value="XYLULOSE KINASE"/>
    <property type="match status" value="1"/>
</dbReference>
<comment type="similarity">
    <text evidence="1 5">Belongs to the FGGY kinase family.</text>
</comment>
<organism evidence="8 9">
    <name type="scientific">Pseudonocardia kunmingensis</name>
    <dbReference type="NCBI Taxonomy" id="630975"/>
    <lineage>
        <taxon>Bacteria</taxon>
        <taxon>Bacillati</taxon>
        <taxon>Actinomycetota</taxon>
        <taxon>Actinomycetes</taxon>
        <taxon>Pseudonocardiales</taxon>
        <taxon>Pseudonocardiaceae</taxon>
        <taxon>Pseudonocardia</taxon>
    </lineage>
</organism>
<evidence type="ECO:0000259" key="6">
    <source>
        <dbReference type="Pfam" id="PF00370"/>
    </source>
</evidence>
<comment type="caution">
    <text evidence="8">The sequence shown here is derived from an EMBL/GenBank/DDBJ whole genome shotgun (WGS) entry which is preliminary data.</text>
</comment>
<dbReference type="Gene3D" id="3.30.420.40">
    <property type="match status" value="2"/>
</dbReference>
<dbReference type="InterPro" id="IPR018483">
    <property type="entry name" value="Carb_kinase_FGGY_CS"/>
</dbReference>
<dbReference type="EMBL" id="VFPA01000002">
    <property type="protein sequence ID" value="TQM11403.1"/>
    <property type="molecule type" value="Genomic_DNA"/>
</dbReference>
<dbReference type="PIRSF" id="PIRSF000538">
    <property type="entry name" value="GlpK"/>
    <property type="match status" value="1"/>
</dbReference>
<dbReference type="OrthoDB" id="9782710at2"/>
<dbReference type="CDD" id="cd07804">
    <property type="entry name" value="ASKHA_NBD_FGGY_RrXK-like"/>
    <property type="match status" value="1"/>
</dbReference>
<protein>
    <submittedName>
        <fullName evidence="8">Xylulokinase</fullName>
    </submittedName>
</protein>
<accession>A0A543DQ17</accession>
<feature type="domain" description="Carbohydrate kinase FGGY N-terminal" evidence="6">
    <location>
        <begin position="5"/>
        <end position="245"/>
    </location>
</feature>
<evidence type="ECO:0000259" key="7">
    <source>
        <dbReference type="Pfam" id="PF02782"/>
    </source>
</evidence>
<dbReference type="PROSITE" id="PS00445">
    <property type="entry name" value="FGGY_KINASES_2"/>
    <property type="match status" value="1"/>
</dbReference>
<keyword evidence="4 5" id="KW-0418">Kinase</keyword>
<dbReference type="InterPro" id="IPR018485">
    <property type="entry name" value="FGGY_C"/>
</dbReference>
<dbReference type="InterPro" id="IPR050406">
    <property type="entry name" value="FGGY_Carb_Kinase"/>
</dbReference>
<dbReference type="InterPro" id="IPR018484">
    <property type="entry name" value="FGGY_N"/>
</dbReference>
<name>A0A543DQ17_9PSEU</name>
<dbReference type="Pfam" id="PF02782">
    <property type="entry name" value="FGGY_C"/>
    <property type="match status" value="1"/>
</dbReference>
<dbReference type="SUPFAM" id="SSF53067">
    <property type="entry name" value="Actin-like ATPase domain"/>
    <property type="match status" value="2"/>
</dbReference>
<keyword evidence="2" id="KW-0119">Carbohydrate metabolism</keyword>
<dbReference type="GO" id="GO:0016301">
    <property type="term" value="F:kinase activity"/>
    <property type="evidence" value="ECO:0007669"/>
    <property type="project" value="UniProtKB-KW"/>
</dbReference>
<keyword evidence="3 5" id="KW-0808">Transferase</keyword>
<evidence type="ECO:0000256" key="2">
    <source>
        <dbReference type="ARBA" id="ARBA00022629"/>
    </source>
</evidence>
<dbReference type="Pfam" id="PF00370">
    <property type="entry name" value="FGGY_N"/>
    <property type="match status" value="1"/>
</dbReference>
<dbReference type="AlphaFoldDB" id="A0A543DQ17"/>
<dbReference type="Proteomes" id="UP000315677">
    <property type="component" value="Unassembled WGS sequence"/>
</dbReference>
<evidence type="ECO:0000256" key="3">
    <source>
        <dbReference type="ARBA" id="ARBA00022679"/>
    </source>
</evidence>
<evidence type="ECO:0000313" key="8">
    <source>
        <dbReference type="EMBL" id="TQM11403.1"/>
    </source>
</evidence>
<evidence type="ECO:0000256" key="1">
    <source>
        <dbReference type="ARBA" id="ARBA00009156"/>
    </source>
</evidence>
<dbReference type="GO" id="GO:0016773">
    <property type="term" value="F:phosphotransferase activity, alcohol group as acceptor"/>
    <property type="evidence" value="ECO:0007669"/>
    <property type="project" value="InterPro"/>
</dbReference>
<proteinExistence type="inferred from homology"/>
<evidence type="ECO:0000256" key="4">
    <source>
        <dbReference type="ARBA" id="ARBA00022777"/>
    </source>
</evidence>
<keyword evidence="2" id="KW-0859">Xylose metabolism</keyword>
<dbReference type="InterPro" id="IPR000577">
    <property type="entry name" value="Carb_kinase_FGGY"/>
</dbReference>
<dbReference type="GO" id="GO:0042732">
    <property type="term" value="P:D-xylose metabolic process"/>
    <property type="evidence" value="ECO:0007669"/>
    <property type="project" value="UniProtKB-KW"/>
</dbReference>
<dbReference type="InterPro" id="IPR043129">
    <property type="entry name" value="ATPase_NBD"/>
</dbReference>